<feature type="chain" id="PRO_5045466784" description="Carboxypeptidase regulatory-like domain-containing protein" evidence="1">
    <location>
        <begin position="27"/>
        <end position="168"/>
    </location>
</feature>
<evidence type="ECO:0008006" key="4">
    <source>
        <dbReference type="Google" id="ProtNLM"/>
    </source>
</evidence>
<organism evidence="2 3">
    <name type="scientific">Piscinibacter gummiphilus</name>
    <dbReference type="NCBI Taxonomy" id="946333"/>
    <lineage>
        <taxon>Bacteria</taxon>
        <taxon>Pseudomonadati</taxon>
        <taxon>Pseudomonadota</taxon>
        <taxon>Betaproteobacteria</taxon>
        <taxon>Burkholderiales</taxon>
        <taxon>Sphaerotilaceae</taxon>
        <taxon>Piscinibacter</taxon>
    </lineage>
</organism>
<evidence type="ECO:0000313" key="2">
    <source>
        <dbReference type="EMBL" id="WOB06793.1"/>
    </source>
</evidence>
<dbReference type="EMBL" id="CP136336">
    <property type="protein sequence ID" value="WOB06793.1"/>
    <property type="molecule type" value="Genomic_DNA"/>
</dbReference>
<keyword evidence="3" id="KW-1185">Reference proteome</keyword>
<feature type="signal peptide" evidence="1">
    <location>
        <begin position="1"/>
        <end position="26"/>
    </location>
</feature>
<name>A0ABZ0CV98_9BURK</name>
<gene>
    <name evidence="2" type="ORF">RXV79_17920</name>
</gene>
<reference evidence="2 3" key="1">
    <citation type="submission" date="2023-10" db="EMBL/GenBank/DDBJ databases">
        <title>Bacteria for the degradation of biodegradable plastic PBAT(Polybutylene adipate terephthalate).</title>
        <authorList>
            <person name="Weon H.-Y."/>
            <person name="Yeon J."/>
        </authorList>
    </citation>
    <scope>NUCLEOTIDE SEQUENCE [LARGE SCALE GENOMIC DNA]</scope>
    <source>
        <strain evidence="2 3">SBD 7-3</strain>
    </source>
</reference>
<accession>A0ABZ0CV98</accession>
<evidence type="ECO:0000313" key="3">
    <source>
        <dbReference type="Proteomes" id="UP001303946"/>
    </source>
</evidence>
<keyword evidence="1" id="KW-0732">Signal</keyword>
<proteinExistence type="predicted"/>
<dbReference type="Proteomes" id="UP001303946">
    <property type="component" value="Chromosome"/>
</dbReference>
<dbReference type="RefSeq" id="WP_316699439.1">
    <property type="nucleotide sequence ID" value="NZ_CP136336.1"/>
</dbReference>
<protein>
    <recommendedName>
        <fullName evidence="4">Carboxypeptidase regulatory-like domain-containing protein</fullName>
    </recommendedName>
</protein>
<evidence type="ECO:0000256" key="1">
    <source>
        <dbReference type="SAM" id="SignalP"/>
    </source>
</evidence>
<sequence>MKNSIPHLLIPAAIAALALAGHPAKAQDEPASPPPGASARSVLPGEAVPLPEVQTSGSVSYVTGGIPYEQLPAFNAARSQFPLNIEVYERDGARNAFTADADVRVINAKSGDVVLETKTEGPYLWAKVPPGQYKVETTLNGKVKEARVSVNGTKPARTIVVFPDGTTE</sequence>